<dbReference type="RefSeq" id="WP_252915689.1">
    <property type="nucleotide sequence ID" value="NZ_JAAAML010000002.1"/>
</dbReference>
<comment type="caution">
    <text evidence="2">The sequence shown here is derived from an EMBL/GenBank/DDBJ whole genome shotgun (WGS) entry which is preliminary data.</text>
</comment>
<evidence type="ECO:0000313" key="3">
    <source>
        <dbReference type="Proteomes" id="UP001320715"/>
    </source>
</evidence>
<dbReference type="InterPro" id="IPR036249">
    <property type="entry name" value="Thioredoxin-like_sf"/>
</dbReference>
<proteinExistence type="predicted"/>
<dbReference type="InterPro" id="IPR054761">
    <property type="entry name" value="GST_C_proteobact"/>
</dbReference>
<gene>
    <name evidence="2" type="ORF">GTW23_10285</name>
</gene>
<dbReference type="Gene3D" id="1.20.1050.10">
    <property type="match status" value="1"/>
</dbReference>
<dbReference type="SUPFAM" id="SSF47616">
    <property type="entry name" value="GST C-terminal domain-like"/>
    <property type="match status" value="1"/>
</dbReference>
<dbReference type="PROSITE" id="PS50404">
    <property type="entry name" value="GST_NTER"/>
    <property type="match status" value="1"/>
</dbReference>
<feature type="domain" description="GST N-terminal" evidence="1">
    <location>
        <begin position="2"/>
        <end position="85"/>
    </location>
</feature>
<dbReference type="InterPro" id="IPR036282">
    <property type="entry name" value="Glutathione-S-Trfase_C_sf"/>
</dbReference>
<dbReference type="Gene3D" id="3.40.30.10">
    <property type="entry name" value="Glutaredoxin"/>
    <property type="match status" value="1"/>
</dbReference>
<reference evidence="2 3" key="1">
    <citation type="submission" date="2020-01" db="EMBL/GenBank/DDBJ databases">
        <title>Genomes of bacteria type strains.</title>
        <authorList>
            <person name="Chen J."/>
            <person name="Zhu S."/>
            <person name="Yang J."/>
        </authorList>
    </citation>
    <scope>NUCLEOTIDE SEQUENCE [LARGE SCALE GENOMIC DNA]</scope>
    <source>
        <strain evidence="2 3">DSM 16655</strain>
    </source>
</reference>
<dbReference type="Proteomes" id="UP001320715">
    <property type="component" value="Unassembled WGS sequence"/>
</dbReference>
<organism evidence="2 3">
    <name type="scientific">Hoeflea alexandrii</name>
    <dbReference type="NCBI Taxonomy" id="288436"/>
    <lineage>
        <taxon>Bacteria</taxon>
        <taxon>Pseudomonadati</taxon>
        <taxon>Pseudomonadota</taxon>
        <taxon>Alphaproteobacteria</taxon>
        <taxon>Hyphomicrobiales</taxon>
        <taxon>Rhizobiaceae</taxon>
        <taxon>Hoeflea</taxon>
    </lineage>
</organism>
<dbReference type="InterPro" id="IPR004045">
    <property type="entry name" value="Glutathione_S-Trfase_N"/>
</dbReference>
<protein>
    <submittedName>
        <fullName evidence="2">Glutathione S-transferase</fullName>
    </submittedName>
</protein>
<accession>A0ABT1CT43</accession>
<dbReference type="Pfam" id="PF22119">
    <property type="entry name" value="GST_C_8"/>
    <property type="match status" value="1"/>
</dbReference>
<sequence length="237" mass="26338">MTDYTLYYWPIQFRGQFVRSVLAHIGCVWEEAGYEASLAQRTSPPGEQLIAHMGPPVLTDHQRNIHVSQMPAILSFLGEKHDLTGTDPATRAMCLKVVCDANDVLYEMTRYNGAQMWTDAAWADFLPRLHRWMGIFEETGWRYGVRVSSGFMLGGDAPGLADLVTSTLWGTMTAKLPALRPVLDRHAPAIAGLTDRIAAIDSQIELRSRSDAAFGDAWCGGQIEASLREVLRRKQTG</sequence>
<evidence type="ECO:0000313" key="2">
    <source>
        <dbReference type="EMBL" id="MCO6408561.1"/>
    </source>
</evidence>
<keyword evidence="3" id="KW-1185">Reference proteome</keyword>
<dbReference type="EMBL" id="JAAAML010000002">
    <property type="protein sequence ID" value="MCO6408561.1"/>
    <property type="molecule type" value="Genomic_DNA"/>
</dbReference>
<evidence type="ECO:0000259" key="1">
    <source>
        <dbReference type="PROSITE" id="PS50404"/>
    </source>
</evidence>
<dbReference type="SUPFAM" id="SSF52833">
    <property type="entry name" value="Thioredoxin-like"/>
    <property type="match status" value="1"/>
</dbReference>
<name>A0ABT1CT43_9HYPH</name>